<reference evidence="2" key="2">
    <citation type="journal article" date="2024" name="Plant">
        <title>Genomic evolution and insights into agronomic trait innovations of Sesamum species.</title>
        <authorList>
            <person name="Miao H."/>
            <person name="Wang L."/>
            <person name="Qu L."/>
            <person name="Liu H."/>
            <person name="Sun Y."/>
            <person name="Le M."/>
            <person name="Wang Q."/>
            <person name="Wei S."/>
            <person name="Zheng Y."/>
            <person name="Lin W."/>
            <person name="Duan Y."/>
            <person name="Cao H."/>
            <person name="Xiong S."/>
            <person name="Wang X."/>
            <person name="Wei L."/>
            <person name="Li C."/>
            <person name="Ma Q."/>
            <person name="Ju M."/>
            <person name="Zhao R."/>
            <person name="Li G."/>
            <person name="Mu C."/>
            <person name="Tian Q."/>
            <person name="Mei H."/>
            <person name="Zhang T."/>
            <person name="Gao T."/>
            <person name="Zhang H."/>
        </authorList>
    </citation>
    <scope>NUCLEOTIDE SEQUENCE</scope>
    <source>
        <strain evidence="2">G01</strain>
    </source>
</reference>
<dbReference type="Gene3D" id="3.60.10.10">
    <property type="entry name" value="Endonuclease/exonuclease/phosphatase"/>
    <property type="match status" value="1"/>
</dbReference>
<dbReference type="PANTHER" id="PTHR19446">
    <property type="entry name" value="REVERSE TRANSCRIPTASES"/>
    <property type="match status" value="1"/>
</dbReference>
<proteinExistence type="predicted"/>
<dbReference type="InterPro" id="IPR005135">
    <property type="entry name" value="Endo/exonuclease/phosphatase"/>
</dbReference>
<evidence type="ECO:0000313" key="2">
    <source>
        <dbReference type="EMBL" id="KAL0327680.1"/>
    </source>
</evidence>
<dbReference type="InterPro" id="IPR036691">
    <property type="entry name" value="Endo/exonu/phosph_ase_sf"/>
</dbReference>
<dbReference type="InterPro" id="IPR043502">
    <property type="entry name" value="DNA/RNA_pol_sf"/>
</dbReference>
<dbReference type="SUPFAM" id="SSF56672">
    <property type="entry name" value="DNA/RNA polymerases"/>
    <property type="match status" value="1"/>
</dbReference>
<dbReference type="SUPFAM" id="SSF56219">
    <property type="entry name" value="DNase I-like"/>
    <property type="match status" value="1"/>
</dbReference>
<dbReference type="Pfam" id="PF00078">
    <property type="entry name" value="RVT_1"/>
    <property type="match status" value="1"/>
</dbReference>
<feature type="domain" description="Reverse transcriptase" evidence="1">
    <location>
        <begin position="461"/>
        <end position="705"/>
    </location>
</feature>
<dbReference type="CDD" id="cd01650">
    <property type="entry name" value="RT_nLTR_like"/>
    <property type="match status" value="1"/>
</dbReference>
<dbReference type="PROSITE" id="PS50878">
    <property type="entry name" value="RT_POL"/>
    <property type="match status" value="1"/>
</dbReference>
<reference evidence="2" key="1">
    <citation type="submission" date="2020-06" db="EMBL/GenBank/DDBJ databases">
        <authorList>
            <person name="Li T."/>
            <person name="Hu X."/>
            <person name="Zhang T."/>
            <person name="Song X."/>
            <person name="Zhang H."/>
            <person name="Dai N."/>
            <person name="Sheng W."/>
            <person name="Hou X."/>
            <person name="Wei L."/>
        </authorList>
    </citation>
    <scope>NUCLEOTIDE SEQUENCE</scope>
    <source>
        <strain evidence="2">G01</strain>
        <tissue evidence="2">Leaf</tissue>
    </source>
</reference>
<protein>
    <recommendedName>
        <fullName evidence="1">Reverse transcriptase domain-containing protein</fullName>
    </recommendedName>
</protein>
<sequence length="793" mass="91090">MYRRRLQSSPAAHHESSSLELPRVGSPWTVRQLGAIIQDHHPALVFLAETKCTSRQIDKLKHRFDMHGVNVDSVGKSGGLALLWDKHIEVQLQNFSSNHIDVSIKLEEDIDWWRFTGFYGEPDTCKRTLSWQLLSTLHAQSQRPWLCAGDFNEILEQSEKMGGPPRPLWQIRNFRRALEECSLSDIGFSGQPFTWCNRQEHPYTIRERLDRACASLRWIDLSFRFEAAWLQSEQCEKVVSESWGGSLPTEGGTGIFSNLEICKQQLKSWSRTTFRRDKKNIAKLENRLQAIQSGILSPDLIKEASDIREELEKLAAHEETFWKQRGKALWLKEGDRNTTFFHKRASHRFRTNLISKLKKSTGAWVYEEKEIQQCIVSYFQNLFSSSNPNEDDIARGTENLRRVVDTSMEEDLLRPYSEDEVTKALFQMAPLKSPDPDGMPPIFFQKFWRIVKHDVTACVLHLLNAHVMPPSLNETNIVLIPKCKNPINLTQFRPISLCNVVYKIASKTVANRLKLILDHIISPAQSAFVPHRLITDNILLAFELNHFLNTKTTGKQGYMAMKLDVSKAYDKVEWAFLEQVMAKLGFSFLFSSSYNVICLNLSVLLQKAEMDGRIRGVSICRNAPYISHLLFADDTLIFSQASSDSARHIKEILEIYRMASGQEINFQKSSVAFSKNCCEEVKRAIVLELEIRTENKMELYLGLPSRAARSKKELFASIREKVWKRINGWNEKILSQAGKEVLIKSVIQAIPTYAMGCFKLPVTLLTEIQSQISNFWWQQRSEQDPLDIVATSL</sequence>
<dbReference type="EMBL" id="JACGWK010000011">
    <property type="protein sequence ID" value="KAL0327680.1"/>
    <property type="molecule type" value="Genomic_DNA"/>
</dbReference>
<dbReference type="Pfam" id="PF03372">
    <property type="entry name" value="Exo_endo_phos"/>
    <property type="match status" value="1"/>
</dbReference>
<comment type="caution">
    <text evidence="2">The sequence shown here is derived from an EMBL/GenBank/DDBJ whole genome shotgun (WGS) entry which is preliminary data.</text>
</comment>
<name>A0AAW2M868_9LAMI</name>
<dbReference type="InterPro" id="IPR000477">
    <property type="entry name" value="RT_dom"/>
</dbReference>
<evidence type="ECO:0000259" key="1">
    <source>
        <dbReference type="PROSITE" id="PS50878"/>
    </source>
</evidence>
<dbReference type="AlphaFoldDB" id="A0AAW2M868"/>
<organism evidence="2">
    <name type="scientific">Sesamum angustifolium</name>
    <dbReference type="NCBI Taxonomy" id="2727405"/>
    <lineage>
        <taxon>Eukaryota</taxon>
        <taxon>Viridiplantae</taxon>
        <taxon>Streptophyta</taxon>
        <taxon>Embryophyta</taxon>
        <taxon>Tracheophyta</taxon>
        <taxon>Spermatophyta</taxon>
        <taxon>Magnoliopsida</taxon>
        <taxon>eudicotyledons</taxon>
        <taxon>Gunneridae</taxon>
        <taxon>Pentapetalae</taxon>
        <taxon>asterids</taxon>
        <taxon>lamiids</taxon>
        <taxon>Lamiales</taxon>
        <taxon>Pedaliaceae</taxon>
        <taxon>Sesamum</taxon>
    </lineage>
</organism>
<dbReference type="GO" id="GO:0003824">
    <property type="term" value="F:catalytic activity"/>
    <property type="evidence" value="ECO:0007669"/>
    <property type="project" value="InterPro"/>
</dbReference>
<accession>A0AAW2M868</accession>
<gene>
    <name evidence="2" type="ORF">Sangu_1846000</name>
</gene>